<reference evidence="11" key="2">
    <citation type="submission" date="2025-09" db="UniProtKB">
        <authorList>
            <consortium name="Ensembl"/>
        </authorList>
    </citation>
    <scope>IDENTIFICATION</scope>
</reference>
<evidence type="ECO:0000256" key="2">
    <source>
        <dbReference type="ARBA" id="ARBA00022475"/>
    </source>
</evidence>
<keyword evidence="3 9" id="KW-0812">Transmembrane</keyword>
<proteinExistence type="predicted"/>
<keyword evidence="12" id="KW-1185">Reference proteome</keyword>
<dbReference type="CDD" id="cd15129">
    <property type="entry name" value="7tmA_GPR142"/>
    <property type="match status" value="1"/>
</dbReference>
<feature type="transmembrane region" description="Helical" evidence="9">
    <location>
        <begin position="189"/>
        <end position="213"/>
    </location>
</feature>
<feature type="transmembrane region" description="Helical" evidence="9">
    <location>
        <begin position="70"/>
        <end position="96"/>
    </location>
</feature>
<feature type="transmembrane region" description="Helical" evidence="9">
    <location>
        <begin position="116"/>
        <end position="135"/>
    </location>
</feature>
<dbReference type="Pfam" id="PF00001">
    <property type="entry name" value="7tm_1"/>
    <property type="match status" value="1"/>
</dbReference>
<dbReference type="AlphaFoldDB" id="A0A8C3T4R0"/>
<organism evidence="11 12">
    <name type="scientific">Chelydra serpentina</name>
    <name type="common">Snapping turtle</name>
    <name type="synonym">Testudo serpentina</name>
    <dbReference type="NCBI Taxonomy" id="8475"/>
    <lineage>
        <taxon>Eukaryota</taxon>
        <taxon>Metazoa</taxon>
        <taxon>Chordata</taxon>
        <taxon>Craniata</taxon>
        <taxon>Vertebrata</taxon>
        <taxon>Euteleostomi</taxon>
        <taxon>Archelosauria</taxon>
        <taxon>Testudinata</taxon>
        <taxon>Testudines</taxon>
        <taxon>Cryptodira</taxon>
        <taxon>Durocryptodira</taxon>
        <taxon>Americhelydia</taxon>
        <taxon>Chelydroidea</taxon>
        <taxon>Chelydridae</taxon>
        <taxon>Chelydra</taxon>
    </lineage>
</organism>
<keyword evidence="4 9" id="KW-1133">Transmembrane helix</keyword>
<feature type="transmembrane region" description="Helical" evidence="9">
    <location>
        <begin position="37"/>
        <end position="58"/>
    </location>
</feature>
<name>A0A8C3T4R0_CHESE</name>
<dbReference type="GO" id="GO:0005886">
    <property type="term" value="C:plasma membrane"/>
    <property type="evidence" value="ECO:0007669"/>
    <property type="project" value="UniProtKB-SubCell"/>
</dbReference>
<dbReference type="InterPro" id="IPR000276">
    <property type="entry name" value="GPCR_Rhodpsn"/>
</dbReference>
<keyword evidence="8" id="KW-0807">Transducer</keyword>
<evidence type="ECO:0000256" key="5">
    <source>
        <dbReference type="ARBA" id="ARBA00023040"/>
    </source>
</evidence>
<dbReference type="PANTHER" id="PTHR46272:SF1">
    <property type="entry name" value="G-PROTEIN COUPLED RECEPTOR 142-RELATED"/>
    <property type="match status" value="1"/>
</dbReference>
<keyword evidence="6 9" id="KW-0472">Membrane</keyword>
<keyword evidence="2" id="KW-1003">Cell membrane</keyword>
<evidence type="ECO:0000256" key="3">
    <source>
        <dbReference type="ARBA" id="ARBA00022692"/>
    </source>
</evidence>
<dbReference type="InterPro" id="IPR052477">
    <property type="entry name" value="Orphan_GPCR1"/>
</dbReference>
<evidence type="ECO:0000256" key="6">
    <source>
        <dbReference type="ARBA" id="ARBA00023136"/>
    </source>
</evidence>
<evidence type="ECO:0000313" key="12">
    <source>
        <dbReference type="Proteomes" id="UP000694403"/>
    </source>
</evidence>
<feature type="transmembrane region" description="Helical" evidence="9">
    <location>
        <begin position="272"/>
        <end position="295"/>
    </location>
</feature>
<dbReference type="PANTHER" id="PTHR46272">
    <property type="entry name" value="G_PROTEIN_RECEP_F1_2 DOMAIN-CONTAINING PROTEIN"/>
    <property type="match status" value="1"/>
</dbReference>
<protein>
    <submittedName>
        <fullName evidence="11">G protein-coupled receptor 142</fullName>
    </submittedName>
</protein>
<comment type="subcellular location">
    <subcellularLocation>
        <location evidence="1">Cell membrane</location>
        <topology evidence="1">Multi-pass membrane protein</topology>
    </subcellularLocation>
</comment>
<dbReference type="PRINTS" id="PR00237">
    <property type="entry name" value="GPCRRHODOPSN"/>
</dbReference>
<feature type="domain" description="G-protein coupled receptors family 1 profile" evidence="10">
    <location>
        <begin position="50"/>
        <end position="292"/>
    </location>
</feature>
<evidence type="ECO:0000256" key="9">
    <source>
        <dbReference type="SAM" id="Phobius"/>
    </source>
</evidence>
<dbReference type="Gene3D" id="1.20.1070.10">
    <property type="entry name" value="Rhodopsin 7-helix transmembrane proteins"/>
    <property type="match status" value="1"/>
</dbReference>
<dbReference type="SUPFAM" id="SSF81321">
    <property type="entry name" value="Family A G protein-coupled receptor-like"/>
    <property type="match status" value="1"/>
</dbReference>
<dbReference type="InterPro" id="IPR017452">
    <property type="entry name" value="GPCR_Rhodpsn_7TM"/>
</dbReference>
<dbReference type="Ensembl" id="ENSCSRT00000023822.1">
    <property type="protein sequence ID" value="ENSCSRP00000022826.1"/>
    <property type="gene ID" value="ENSCSRG00000017197.1"/>
</dbReference>
<evidence type="ECO:0000256" key="8">
    <source>
        <dbReference type="ARBA" id="ARBA00023224"/>
    </source>
</evidence>
<dbReference type="Proteomes" id="UP000694403">
    <property type="component" value="Unplaced"/>
</dbReference>
<evidence type="ECO:0000256" key="1">
    <source>
        <dbReference type="ARBA" id="ARBA00004651"/>
    </source>
</evidence>
<dbReference type="GO" id="GO:0004930">
    <property type="term" value="F:G protein-coupled receptor activity"/>
    <property type="evidence" value="ECO:0007669"/>
    <property type="project" value="UniProtKB-KW"/>
</dbReference>
<feature type="transmembrane region" description="Helical" evidence="9">
    <location>
        <begin position="234"/>
        <end position="260"/>
    </location>
</feature>
<evidence type="ECO:0000256" key="4">
    <source>
        <dbReference type="ARBA" id="ARBA00022989"/>
    </source>
</evidence>
<keyword evidence="5" id="KW-0297">G-protein coupled receptor</keyword>
<feature type="transmembrane region" description="Helical" evidence="9">
    <location>
        <begin position="155"/>
        <end position="174"/>
    </location>
</feature>
<accession>A0A8C3T4R0</accession>
<evidence type="ECO:0000256" key="7">
    <source>
        <dbReference type="ARBA" id="ARBA00023170"/>
    </source>
</evidence>
<keyword evidence="7" id="KW-0675">Receptor</keyword>
<evidence type="ECO:0000313" key="11">
    <source>
        <dbReference type="Ensembl" id="ENSCSRP00000022826.1"/>
    </source>
</evidence>
<sequence>MMILLPNSTDGARASGTGAEPLEWEERSLCVERIIPVIYYSVLLGLGLPVNILTAIALSRLAARTKKSSYWYLLALTASDILTQVIIVFMGFLLQMAILAHDVPHAFLHAVNVLEFAANHASIWVTVLLTADRYVALCHPLRYRLLSYPARTRKIIAAVFGTALATGIPFYWWLDIWHDSQPPTTVDKVLKWVHCFTMYFIPCSIFLATNSVVVCKLKWGKRVDGHRRRVGKTIATLMAVTAVFTVLWAPRTFVILFHLYTGTTNKDRRLHVALNLANMIAMLNTTVNFFFYCFVSKTFRRTAGEVIRSCSPFCTRQGQPPANRGCLHSALKPLRLLENVSL</sequence>
<reference evidence="11" key="1">
    <citation type="submission" date="2025-08" db="UniProtKB">
        <authorList>
            <consortium name="Ensembl"/>
        </authorList>
    </citation>
    <scope>IDENTIFICATION</scope>
</reference>
<evidence type="ECO:0000259" key="10">
    <source>
        <dbReference type="PROSITE" id="PS50262"/>
    </source>
</evidence>
<dbReference type="PROSITE" id="PS50262">
    <property type="entry name" value="G_PROTEIN_RECEP_F1_2"/>
    <property type="match status" value="1"/>
</dbReference>